<accession>A0ABU7CGK5</accession>
<dbReference type="Proteomes" id="UP001345963">
    <property type="component" value="Unassembled WGS sequence"/>
</dbReference>
<sequence length="55" mass="6439">MGEQRRVRPRHIGRRNVYCIAFKEREASAQQRALQRSEHVLKLAVILWCSTSSSE</sequence>
<keyword evidence="2" id="KW-1185">Reference proteome</keyword>
<comment type="caution">
    <text evidence="1">The sequence shown here is derived from an EMBL/GenBank/DDBJ whole genome shotgun (WGS) entry which is preliminary data.</text>
</comment>
<gene>
    <name evidence="1" type="ORF">ATANTOWER_013996</name>
</gene>
<protein>
    <submittedName>
        <fullName evidence="1">Uncharacterized protein</fullName>
    </submittedName>
</protein>
<proteinExistence type="predicted"/>
<feature type="non-terminal residue" evidence="1">
    <location>
        <position position="55"/>
    </location>
</feature>
<evidence type="ECO:0000313" key="2">
    <source>
        <dbReference type="Proteomes" id="UP001345963"/>
    </source>
</evidence>
<name>A0ABU7CGK5_9TELE</name>
<dbReference type="EMBL" id="JAHUTI010091440">
    <property type="protein sequence ID" value="MED6262068.1"/>
    <property type="molecule type" value="Genomic_DNA"/>
</dbReference>
<reference evidence="1 2" key="1">
    <citation type="submission" date="2021-07" db="EMBL/GenBank/DDBJ databases">
        <authorList>
            <person name="Palmer J.M."/>
        </authorList>
    </citation>
    <scope>NUCLEOTIDE SEQUENCE [LARGE SCALE GENOMIC DNA]</scope>
    <source>
        <strain evidence="1 2">AT_MEX2019</strain>
        <tissue evidence="1">Muscle</tissue>
    </source>
</reference>
<organism evidence="1 2">
    <name type="scientific">Ataeniobius toweri</name>
    <dbReference type="NCBI Taxonomy" id="208326"/>
    <lineage>
        <taxon>Eukaryota</taxon>
        <taxon>Metazoa</taxon>
        <taxon>Chordata</taxon>
        <taxon>Craniata</taxon>
        <taxon>Vertebrata</taxon>
        <taxon>Euteleostomi</taxon>
        <taxon>Actinopterygii</taxon>
        <taxon>Neopterygii</taxon>
        <taxon>Teleostei</taxon>
        <taxon>Neoteleostei</taxon>
        <taxon>Acanthomorphata</taxon>
        <taxon>Ovalentaria</taxon>
        <taxon>Atherinomorphae</taxon>
        <taxon>Cyprinodontiformes</taxon>
        <taxon>Goodeidae</taxon>
        <taxon>Ataeniobius</taxon>
    </lineage>
</organism>
<evidence type="ECO:0000313" key="1">
    <source>
        <dbReference type="EMBL" id="MED6262068.1"/>
    </source>
</evidence>